<protein>
    <recommendedName>
        <fullName evidence="3">SIS domain-containing protein</fullName>
    </recommendedName>
</protein>
<dbReference type="GO" id="GO:0005975">
    <property type="term" value="P:carbohydrate metabolic process"/>
    <property type="evidence" value="ECO:0007669"/>
    <property type="project" value="InterPro"/>
</dbReference>
<dbReference type="PROSITE" id="PS51464">
    <property type="entry name" value="SIS"/>
    <property type="match status" value="1"/>
</dbReference>
<comment type="caution">
    <text evidence="4">The sequence shown here is derived from an EMBL/GenBank/DDBJ whole genome shotgun (WGS) entry which is preliminary data.</text>
</comment>
<reference evidence="4 5" key="1">
    <citation type="submission" date="2017-09" db="EMBL/GenBank/DDBJ databases">
        <title>Depth-based differentiation of microbial function through sediment-hosted aquifers and enrichment of novel symbionts in the deep terrestrial subsurface.</title>
        <authorList>
            <person name="Probst A.J."/>
            <person name="Ladd B."/>
            <person name="Jarett J.K."/>
            <person name="Geller-Mcgrath D.E."/>
            <person name="Sieber C.M."/>
            <person name="Emerson J.B."/>
            <person name="Anantharaman K."/>
            <person name="Thomas B.C."/>
            <person name="Malmstrom R."/>
            <person name="Stieglmeier M."/>
            <person name="Klingl A."/>
            <person name="Woyke T."/>
            <person name="Ryan C.M."/>
            <person name="Banfield J.F."/>
        </authorList>
    </citation>
    <scope>NUCLEOTIDE SEQUENCE [LARGE SCALE GENOMIC DNA]</scope>
    <source>
        <strain evidence="4">CG22_combo_CG10-13_8_21_14_all_47_17</strain>
    </source>
</reference>
<keyword evidence="2" id="KW-0413">Isomerase</keyword>
<dbReference type="Gene3D" id="3.40.50.10490">
    <property type="entry name" value="Glucose-6-phosphate isomerase like protein, domain 1"/>
    <property type="match status" value="2"/>
</dbReference>
<dbReference type="SUPFAM" id="SSF53697">
    <property type="entry name" value="SIS domain"/>
    <property type="match status" value="1"/>
</dbReference>
<proteinExistence type="inferred from homology"/>
<feature type="domain" description="SIS" evidence="3">
    <location>
        <begin position="89"/>
        <end position="237"/>
    </location>
</feature>
<dbReference type="InterPro" id="IPR035484">
    <property type="entry name" value="SIS_PGI/PMI_1"/>
</dbReference>
<gene>
    <name evidence="4" type="ORF">COX00_02085</name>
</gene>
<sequence length="407" mass="45264">MEIRQQSGFFVQEVFLNRNGKTYYPPNKKPFAHFASPPPKCYATRDMKTSILDSREKIAKLDTENLLGSIEALPDQIEITWSKSASAKLPVAYKQTKRIVVCGMGGSTLPPDVVLSTFLNRVACPLVIVRDYHLPAWVDKDTLVIACSYSGNTEETLSATNEAAARKAKVVVITGGGQLLELAKSNRWPTRLLTQEGNPSNQPRMAIGSFTFTLIEILRTHGSLHIEAEEVHNLAEFLREQMKQFTPEVKDNPAKQIAEAAKEGFPLFISAQHLTGSVHVMTNQFNENAKHIAFRLEVPEMNHHFLEALSFPTKAKASLSAILFQSQYYNSQTQKRIQLTAELLLKNGIPTQIVNSDAASPLEQAWETLCLGSFASFYLAMLHKIDPAPVPNVESFKKALANKLPTK</sequence>
<dbReference type="GO" id="GO:1901135">
    <property type="term" value="P:carbohydrate derivative metabolic process"/>
    <property type="evidence" value="ECO:0007669"/>
    <property type="project" value="InterPro"/>
</dbReference>
<dbReference type="EMBL" id="PCSZ01000042">
    <property type="protein sequence ID" value="PIP60635.1"/>
    <property type="molecule type" value="Genomic_DNA"/>
</dbReference>
<dbReference type="InterPro" id="IPR046348">
    <property type="entry name" value="SIS_dom_sf"/>
</dbReference>
<evidence type="ECO:0000259" key="3">
    <source>
        <dbReference type="PROSITE" id="PS51464"/>
    </source>
</evidence>
<dbReference type="GO" id="GO:0004347">
    <property type="term" value="F:glucose-6-phosphate isomerase activity"/>
    <property type="evidence" value="ECO:0007669"/>
    <property type="project" value="InterPro"/>
</dbReference>
<dbReference type="AlphaFoldDB" id="A0A2H0BSI1"/>
<dbReference type="Pfam" id="PF01380">
    <property type="entry name" value="SIS"/>
    <property type="match status" value="1"/>
</dbReference>
<accession>A0A2H0BSI1</accession>
<dbReference type="GO" id="GO:0004476">
    <property type="term" value="F:mannose-6-phosphate isomerase activity"/>
    <property type="evidence" value="ECO:0007669"/>
    <property type="project" value="InterPro"/>
</dbReference>
<evidence type="ECO:0000313" key="5">
    <source>
        <dbReference type="Proteomes" id="UP000231581"/>
    </source>
</evidence>
<dbReference type="GO" id="GO:0097367">
    <property type="term" value="F:carbohydrate derivative binding"/>
    <property type="evidence" value="ECO:0007669"/>
    <property type="project" value="InterPro"/>
</dbReference>
<dbReference type="InterPro" id="IPR001347">
    <property type="entry name" value="SIS_dom"/>
</dbReference>
<dbReference type="CDD" id="cd05017">
    <property type="entry name" value="SIS_PGI_PMI_1"/>
    <property type="match status" value="1"/>
</dbReference>
<name>A0A2H0BSI1_9BACT</name>
<comment type="similarity">
    <text evidence="1">Belongs to the PGI/PMI family.</text>
</comment>
<dbReference type="Proteomes" id="UP000231581">
    <property type="component" value="Unassembled WGS sequence"/>
</dbReference>
<evidence type="ECO:0000256" key="1">
    <source>
        <dbReference type="ARBA" id="ARBA00010523"/>
    </source>
</evidence>
<evidence type="ECO:0000256" key="2">
    <source>
        <dbReference type="ARBA" id="ARBA00023235"/>
    </source>
</evidence>
<dbReference type="Pfam" id="PF10432">
    <property type="entry name" value="bact-PGI_C"/>
    <property type="match status" value="1"/>
</dbReference>
<organism evidence="4 5">
    <name type="scientific">Candidatus Uhrbacteria bacterium CG22_combo_CG10-13_8_21_14_all_47_17</name>
    <dbReference type="NCBI Taxonomy" id="1975041"/>
    <lineage>
        <taxon>Bacteria</taxon>
        <taxon>Candidatus Uhriibacteriota</taxon>
    </lineage>
</organism>
<evidence type="ECO:0000313" key="4">
    <source>
        <dbReference type="EMBL" id="PIP60635.1"/>
    </source>
</evidence>
<dbReference type="InterPro" id="IPR019490">
    <property type="entry name" value="Glu6P/Mann6P_isomerase_C"/>
</dbReference>